<dbReference type="AlphaFoldDB" id="A0A0B7MWS2"/>
<feature type="region of interest" description="Disordered" evidence="1">
    <location>
        <begin position="429"/>
        <end position="457"/>
    </location>
</feature>
<organism evidence="2 3">
    <name type="scientific">Parasitella parasitica</name>
    <dbReference type="NCBI Taxonomy" id="35722"/>
    <lineage>
        <taxon>Eukaryota</taxon>
        <taxon>Fungi</taxon>
        <taxon>Fungi incertae sedis</taxon>
        <taxon>Mucoromycota</taxon>
        <taxon>Mucoromycotina</taxon>
        <taxon>Mucoromycetes</taxon>
        <taxon>Mucorales</taxon>
        <taxon>Mucorineae</taxon>
        <taxon>Mucoraceae</taxon>
        <taxon>Parasitella</taxon>
    </lineage>
</organism>
<dbReference type="PANTHER" id="PTHR14187:SF5">
    <property type="entry name" value="HEAT SHOCK 70 KDA PROTEIN 12A"/>
    <property type="match status" value="1"/>
</dbReference>
<keyword evidence="3" id="KW-1185">Reference proteome</keyword>
<protein>
    <submittedName>
        <fullName evidence="2">Uncharacterized protein</fullName>
    </submittedName>
</protein>
<dbReference type="PANTHER" id="PTHR14187">
    <property type="entry name" value="ALPHA KINASE/ELONGATION FACTOR 2 KINASE"/>
    <property type="match status" value="1"/>
</dbReference>
<name>A0A0B7MWS2_9FUNG</name>
<dbReference type="SUPFAM" id="SSF53067">
    <property type="entry name" value="Actin-like ATPase domain"/>
    <property type="match status" value="2"/>
</dbReference>
<dbReference type="OrthoDB" id="2275019at2759"/>
<reference evidence="2 3" key="1">
    <citation type="submission" date="2014-09" db="EMBL/GenBank/DDBJ databases">
        <authorList>
            <person name="Ellenberger Sabrina"/>
        </authorList>
    </citation>
    <scope>NUCLEOTIDE SEQUENCE [LARGE SCALE GENOMIC DNA]</scope>
    <source>
        <strain evidence="2 3">CBS 412.66</strain>
    </source>
</reference>
<evidence type="ECO:0000313" key="3">
    <source>
        <dbReference type="Proteomes" id="UP000054107"/>
    </source>
</evidence>
<accession>A0A0B7MWS2</accession>
<dbReference type="Gene3D" id="3.30.420.40">
    <property type="match status" value="1"/>
</dbReference>
<gene>
    <name evidence="2" type="primary">PARPA_03076.1 scaffold 6726</name>
</gene>
<dbReference type="EMBL" id="LN721931">
    <property type="protein sequence ID" value="CEP09547.1"/>
    <property type="molecule type" value="Genomic_DNA"/>
</dbReference>
<dbReference type="CDD" id="cd10170">
    <property type="entry name" value="ASKHA_NBD_HSP70"/>
    <property type="match status" value="2"/>
</dbReference>
<dbReference type="InterPro" id="IPR043129">
    <property type="entry name" value="ATPase_NBD"/>
</dbReference>
<proteinExistence type="predicted"/>
<evidence type="ECO:0000256" key="1">
    <source>
        <dbReference type="SAM" id="MobiDB-lite"/>
    </source>
</evidence>
<dbReference type="STRING" id="35722.A0A0B7MWS2"/>
<evidence type="ECO:0000313" key="2">
    <source>
        <dbReference type="EMBL" id="CEP09547.1"/>
    </source>
</evidence>
<sequence>MMTFEESNGALETLFTQQTKKKYGHVIGFDLGSSALCCSLSTDKNPVSASVFKEWINGSKKRSSYPACIQYKDWPASTNDIKVGFKGRPKVTALNDGDFYIPNIKGYVTRWIIEGANEDGPTADLVLFNFFEAVRANFDKVFVERNKDAVKPYSLDDCRFCFAVPDSLRGKFEYANLIRDAFKKTGFLKQDDDDNRLIFVSDAVAAGYNCLATPRIFSGIELEKNYLVADIGYEAAKFSLIKAQTTEAGSVVESVNSSEAKGYRSLSDNLRSYLVEKSETLGLDITNTRHLDQIIDSFEKYEKVKIDLKDDDEVTSFKGISGSVEVSNADLRETVFEPFLDGIFSLIYAQCEANSIKQIIFRGQYCEDPYFYFKCKEFTADATKMRKLKSVPTCTVWEEEPQFMVSNGAVSFGLRSVSTQIPTLVSQQISGVRERDTLPPTPSTPSTPTSENQKSNKALAQPTVIPKGHFAVGIDFGTTFSGCSFADISTVDPNNRREIIPVKKWDQAQPYPKISTALRYNEYKKEFTQYWGFDALDKRKKKGDINLEFFKLLLSPVNVERFYGKGNRDIQDIADRLFMFNVGPQSDRKNNHIKTLTPVDIIAEYLWNFNAKIREILNKRFKVSYKDMKLHYVLTVPAMWTETGRSTMIEAAIKAGLMKRGEEKTVQLITEPEAAALSCEEFMKHTFKLTDELYKEGLNFIVFDAGGGTVDLVTFRQQRVDGYDTIHQIGDGTGGTCGAVHLDRNFRELIERFYTHVMGVGDAEEEFYKHHMDLFKEEIKESFMPTNNPNRTFEIKLPRFPEIPIDAEPQESPGFDHNCRLTHDKKTFIVTEGDIQKFVFDPVIEQVLELLEKQIKKSAQFPLSAVLLVGGFSQSRYLQKRVKDYCKENNIPHVGIPPEGVTAISRGAVSYFLDPRLVSKKSATVSYAIQVDLPNRQGDKTHLAYFIRKGTPIEVEEMLYQQTVSVNYPESAVIALFSRDEKELPDQNDRIEAFQSNEQNDIKKVAEYVIDLPENQSIKNGTPVQLEISLKMTVEGVSLNIQSLNPLIKIEQCGLIDEAASILFERIQPEPLNIHLNAEKVHAFNIFSIFSSKK</sequence>
<dbReference type="Proteomes" id="UP000054107">
    <property type="component" value="Unassembled WGS sequence"/>
</dbReference>